<evidence type="ECO:0000256" key="1">
    <source>
        <dbReference type="ARBA" id="ARBA00004141"/>
    </source>
</evidence>
<keyword evidence="5 6" id="KW-0472">Membrane</keyword>
<evidence type="ECO:0000256" key="6">
    <source>
        <dbReference type="SAM" id="Phobius"/>
    </source>
</evidence>
<evidence type="ECO:0000313" key="8">
    <source>
        <dbReference type="EMBL" id="NPD91319.1"/>
    </source>
</evidence>
<feature type="transmembrane region" description="Helical" evidence="6">
    <location>
        <begin position="103"/>
        <end position="122"/>
    </location>
</feature>
<protein>
    <submittedName>
        <fullName evidence="8">GtrA family protein</fullName>
    </submittedName>
</protein>
<proteinExistence type="inferred from homology"/>
<comment type="similarity">
    <text evidence="2">Belongs to the GtrA family.</text>
</comment>
<dbReference type="Proteomes" id="UP000714420">
    <property type="component" value="Unassembled WGS sequence"/>
</dbReference>
<evidence type="ECO:0000256" key="5">
    <source>
        <dbReference type="ARBA" id="ARBA00023136"/>
    </source>
</evidence>
<organism evidence="8 9">
    <name type="scientific">Xylanibacter muris</name>
    <dbReference type="NCBI Taxonomy" id="2736290"/>
    <lineage>
        <taxon>Bacteria</taxon>
        <taxon>Pseudomonadati</taxon>
        <taxon>Bacteroidota</taxon>
        <taxon>Bacteroidia</taxon>
        <taxon>Bacteroidales</taxon>
        <taxon>Prevotellaceae</taxon>
        <taxon>Xylanibacter</taxon>
    </lineage>
</organism>
<dbReference type="InterPro" id="IPR007267">
    <property type="entry name" value="GtrA_DPMS_TM"/>
</dbReference>
<feature type="transmembrane region" description="Helical" evidence="6">
    <location>
        <begin position="12"/>
        <end position="33"/>
    </location>
</feature>
<comment type="subcellular location">
    <subcellularLocation>
        <location evidence="1">Membrane</location>
        <topology evidence="1">Multi-pass membrane protein</topology>
    </subcellularLocation>
</comment>
<keyword evidence="9" id="KW-1185">Reference proteome</keyword>
<evidence type="ECO:0000259" key="7">
    <source>
        <dbReference type="Pfam" id="PF04138"/>
    </source>
</evidence>
<feature type="domain" description="GtrA/DPMS transmembrane" evidence="7">
    <location>
        <begin position="13"/>
        <end position="122"/>
    </location>
</feature>
<gene>
    <name evidence="8" type="ORF">HPS56_02960</name>
</gene>
<feature type="transmembrane region" description="Helical" evidence="6">
    <location>
        <begin position="39"/>
        <end position="62"/>
    </location>
</feature>
<dbReference type="PANTHER" id="PTHR38459">
    <property type="entry name" value="PROPHAGE BACTOPRENOL-LINKED GLUCOSE TRANSLOCASE HOMOLOG"/>
    <property type="match status" value="1"/>
</dbReference>
<comment type="caution">
    <text evidence="8">The sequence shown here is derived from an EMBL/GenBank/DDBJ whole genome shotgun (WGS) entry which is preliminary data.</text>
</comment>
<evidence type="ECO:0000256" key="3">
    <source>
        <dbReference type="ARBA" id="ARBA00022692"/>
    </source>
</evidence>
<dbReference type="PANTHER" id="PTHR38459:SF1">
    <property type="entry name" value="PROPHAGE BACTOPRENOL-LINKED GLUCOSE TRANSLOCASE HOMOLOG"/>
    <property type="match status" value="1"/>
</dbReference>
<evidence type="ECO:0000313" key="9">
    <source>
        <dbReference type="Proteomes" id="UP000714420"/>
    </source>
</evidence>
<keyword evidence="3 6" id="KW-0812">Transmembrane</keyword>
<name>A0ABX2AM64_9BACT</name>
<dbReference type="Pfam" id="PF04138">
    <property type="entry name" value="GtrA_DPMS_TM"/>
    <property type="match status" value="1"/>
</dbReference>
<evidence type="ECO:0000256" key="2">
    <source>
        <dbReference type="ARBA" id="ARBA00009399"/>
    </source>
</evidence>
<dbReference type="RefSeq" id="WP_172273610.1">
    <property type="nucleotide sequence ID" value="NZ_CASGMU010000002.1"/>
</dbReference>
<reference evidence="8 9" key="1">
    <citation type="submission" date="2020-05" db="EMBL/GenBank/DDBJ databases">
        <title>Distinct polysaccharide utilization as determinants for interspecies competition between intestinal Prevotella spp.</title>
        <authorList>
            <person name="Galvez E.J.C."/>
            <person name="Iljazovic A."/>
            <person name="Strowig T."/>
        </authorList>
    </citation>
    <scope>NUCLEOTIDE SEQUENCE [LARGE SCALE GENOMIC DNA]</scope>
    <source>
        <strain evidence="8 9">PMUR</strain>
    </source>
</reference>
<sequence length="126" mass="14507">MNIHDIKHNELVRFAITGTIATIVQYAIYYILVTVTGASIAWTIGYAISFIFNFIMTTYFTFKVRPNRKKAGGFALSHIINWFMQLATLNFFIWVGVPETSAPIPMYMICMPLNFLLVRFFVKKHG</sequence>
<keyword evidence="4 6" id="KW-1133">Transmembrane helix</keyword>
<accession>A0ABX2AM64</accession>
<feature type="transmembrane region" description="Helical" evidence="6">
    <location>
        <begin position="74"/>
        <end position="97"/>
    </location>
</feature>
<dbReference type="EMBL" id="JABKKF010000002">
    <property type="protein sequence ID" value="NPD91319.1"/>
    <property type="molecule type" value="Genomic_DNA"/>
</dbReference>
<dbReference type="InterPro" id="IPR051401">
    <property type="entry name" value="GtrA_CellWall_Glycosyl"/>
</dbReference>
<evidence type="ECO:0000256" key="4">
    <source>
        <dbReference type="ARBA" id="ARBA00022989"/>
    </source>
</evidence>